<dbReference type="Proteomes" id="UP000198281">
    <property type="component" value="Unassembled WGS sequence"/>
</dbReference>
<sequence length="217" mass="23845">MGKATRVDTGRSAAVAAARAAAILKGERAVVVAAPPAPKRACRPRITPPIDATPERIAMAEPEGKTGLRFHEAVEAMIDKAGERALITRRFADTHIDRWLKQKRLTYPQWYAADWYRNVYALAGIEGRVIAQYDITHPGAAGSSYGLPATERQLRARLRWREGRALLPANMVALIDRLVIHDVAPTFSGGRQRDRYAGRIGRAFDALADWLSAPPSA</sequence>
<dbReference type="AlphaFoldDB" id="A0A239JKD9"/>
<proteinExistence type="predicted"/>
<organism evidence="1 2">
    <name type="scientific">Edaphosphingomonas laterariae</name>
    <dbReference type="NCBI Taxonomy" id="861865"/>
    <lineage>
        <taxon>Bacteria</taxon>
        <taxon>Pseudomonadati</taxon>
        <taxon>Pseudomonadota</taxon>
        <taxon>Alphaproteobacteria</taxon>
        <taxon>Sphingomonadales</taxon>
        <taxon>Rhizorhabdaceae</taxon>
        <taxon>Edaphosphingomonas</taxon>
    </lineage>
</organism>
<evidence type="ECO:0000313" key="1">
    <source>
        <dbReference type="EMBL" id="SNT05783.1"/>
    </source>
</evidence>
<accession>A0A239JKD9</accession>
<dbReference type="EMBL" id="FZOS01000035">
    <property type="protein sequence ID" value="SNT05783.1"/>
    <property type="molecule type" value="Genomic_DNA"/>
</dbReference>
<keyword evidence="2" id="KW-1185">Reference proteome</keyword>
<name>A0A239JKD9_9SPHN</name>
<reference evidence="2" key="1">
    <citation type="submission" date="2017-06" db="EMBL/GenBank/DDBJ databases">
        <authorList>
            <person name="Varghese N."/>
            <person name="Submissions S."/>
        </authorList>
    </citation>
    <scope>NUCLEOTIDE SEQUENCE [LARGE SCALE GENOMIC DNA]</scope>
    <source>
        <strain evidence="2">LNB2</strain>
    </source>
</reference>
<gene>
    <name evidence="1" type="ORF">SAMN06295912_13526</name>
</gene>
<evidence type="ECO:0000313" key="2">
    <source>
        <dbReference type="Proteomes" id="UP000198281"/>
    </source>
</evidence>
<protein>
    <submittedName>
        <fullName evidence="1">Uncharacterized protein</fullName>
    </submittedName>
</protein>